<proteinExistence type="predicted"/>
<protein>
    <submittedName>
        <fullName evidence="2">Uncharacterized protein</fullName>
    </submittedName>
</protein>
<feature type="region of interest" description="Disordered" evidence="1">
    <location>
        <begin position="1"/>
        <end position="54"/>
    </location>
</feature>
<evidence type="ECO:0000313" key="2">
    <source>
        <dbReference type="EMBL" id="OMO60119.1"/>
    </source>
</evidence>
<organism evidence="2 3">
    <name type="scientific">Corchorus capsularis</name>
    <name type="common">Jute</name>
    <dbReference type="NCBI Taxonomy" id="210143"/>
    <lineage>
        <taxon>Eukaryota</taxon>
        <taxon>Viridiplantae</taxon>
        <taxon>Streptophyta</taxon>
        <taxon>Embryophyta</taxon>
        <taxon>Tracheophyta</taxon>
        <taxon>Spermatophyta</taxon>
        <taxon>Magnoliopsida</taxon>
        <taxon>eudicotyledons</taxon>
        <taxon>Gunneridae</taxon>
        <taxon>Pentapetalae</taxon>
        <taxon>rosids</taxon>
        <taxon>malvids</taxon>
        <taxon>Malvales</taxon>
        <taxon>Malvaceae</taxon>
        <taxon>Grewioideae</taxon>
        <taxon>Apeibeae</taxon>
        <taxon>Corchorus</taxon>
    </lineage>
</organism>
<evidence type="ECO:0000313" key="3">
    <source>
        <dbReference type="Proteomes" id="UP000188268"/>
    </source>
</evidence>
<dbReference type="EMBL" id="AWWV01013762">
    <property type="protein sequence ID" value="OMO60119.1"/>
    <property type="molecule type" value="Genomic_DNA"/>
</dbReference>
<dbReference type="Gramene" id="OMO60119">
    <property type="protein sequence ID" value="OMO60119"/>
    <property type="gene ID" value="CCACVL1_24394"/>
</dbReference>
<dbReference type="AlphaFoldDB" id="A0A1R3GPZ6"/>
<gene>
    <name evidence="2" type="ORF">CCACVL1_24394</name>
</gene>
<sequence>MAIKLSMEPPGLQAPAGRQSQPYPNSLVGSIVNRPPMQSPRHVSVEQWAAARAG</sequence>
<feature type="compositionally biased region" description="Polar residues" evidence="1">
    <location>
        <begin position="18"/>
        <end position="28"/>
    </location>
</feature>
<comment type="caution">
    <text evidence="2">The sequence shown here is derived from an EMBL/GenBank/DDBJ whole genome shotgun (WGS) entry which is preliminary data.</text>
</comment>
<evidence type="ECO:0000256" key="1">
    <source>
        <dbReference type="SAM" id="MobiDB-lite"/>
    </source>
</evidence>
<keyword evidence="3" id="KW-1185">Reference proteome</keyword>
<accession>A0A1R3GPZ6</accession>
<dbReference type="Proteomes" id="UP000188268">
    <property type="component" value="Unassembled WGS sequence"/>
</dbReference>
<name>A0A1R3GPZ6_COCAP</name>
<reference evidence="2 3" key="1">
    <citation type="submission" date="2013-09" db="EMBL/GenBank/DDBJ databases">
        <title>Corchorus capsularis genome sequencing.</title>
        <authorList>
            <person name="Alam M."/>
            <person name="Haque M.S."/>
            <person name="Islam M.S."/>
            <person name="Emdad E.M."/>
            <person name="Islam M.M."/>
            <person name="Ahmed B."/>
            <person name="Halim A."/>
            <person name="Hossen Q.M.M."/>
            <person name="Hossain M.Z."/>
            <person name="Ahmed R."/>
            <person name="Khan M.M."/>
            <person name="Islam R."/>
            <person name="Rashid M.M."/>
            <person name="Khan S.A."/>
            <person name="Rahman M.S."/>
            <person name="Alam M."/>
        </authorList>
    </citation>
    <scope>NUCLEOTIDE SEQUENCE [LARGE SCALE GENOMIC DNA]</scope>
    <source>
        <strain evidence="3">cv. CVL-1</strain>
        <tissue evidence="2">Whole seedling</tissue>
    </source>
</reference>